<dbReference type="EMBL" id="KI517408">
    <property type="protein sequence ID" value="ESQ48105.1"/>
    <property type="molecule type" value="Genomic_DNA"/>
</dbReference>
<dbReference type="eggNOG" id="KOG0048">
    <property type="taxonomic scope" value="Eukaryota"/>
</dbReference>
<dbReference type="Pfam" id="PF13921">
    <property type="entry name" value="Myb_DNA-bind_6"/>
    <property type="match status" value="2"/>
</dbReference>
<dbReference type="PANTHER" id="PTHR46621:SF1">
    <property type="entry name" value="SNRNA-ACTIVATING PROTEIN COMPLEX SUBUNIT 4"/>
    <property type="match status" value="1"/>
</dbReference>
<reference evidence="9 10" key="1">
    <citation type="journal article" date="2013" name="Front. Plant Sci.">
        <title>The Reference Genome of the Halophytic Plant Eutrema salsugineum.</title>
        <authorList>
            <person name="Yang R."/>
            <person name="Jarvis D.E."/>
            <person name="Chen H."/>
            <person name="Beilstein M.A."/>
            <person name="Grimwood J."/>
            <person name="Jenkins J."/>
            <person name="Shu S."/>
            <person name="Prochnik S."/>
            <person name="Xin M."/>
            <person name="Ma C."/>
            <person name="Schmutz J."/>
            <person name="Wing R.A."/>
            <person name="Mitchell-Olds T."/>
            <person name="Schumaker K.S."/>
            <person name="Wang X."/>
        </authorList>
    </citation>
    <scope>NUCLEOTIDE SEQUENCE [LARGE SCALE GENOMIC DNA]</scope>
</reference>
<feature type="domain" description="HTH myb-type" evidence="8">
    <location>
        <begin position="545"/>
        <end position="588"/>
    </location>
</feature>
<proteinExistence type="predicted"/>
<dbReference type="SUPFAM" id="SSF46689">
    <property type="entry name" value="Homeodomain-like"/>
    <property type="match status" value="4"/>
</dbReference>
<dbReference type="InterPro" id="IPR001005">
    <property type="entry name" value="SANT/Myb"/>
</dbReference>
<dbReference type="OMA" id="MIQSNGP"/>
<dbReference type="AlphaFoldDB" id="V4LCF5"/>
<feature type="compositionally biased region" description="Low complexity" evidence="6">
    <location>
        <begin position="865"/>
        <end position="874"/>
    </location>
</feature>
<dbReference type="Proteomes" id="UP000030689">
    <property type="component" value="Unassembled WGS sequence"/>
</dbReference>
<dbReference type="InterPro" id="IPR009057">
    <property type="entry name" value="Homeodomain-like_sf"/>
</dbReference>
<feature type="region of interest" description="Disordered" evidence="6">
    <location>
        <begin position="286"/>
        <end position="320"/>
    </location>
</feature>
<evidence type="ECO:0000259" key="7">
    <source>
        <dbReference type="PROSITE" id="PS50090"/>
    </source>
</evidence>
<feature type="region of interest" description="Disordered" evidence="6">
    <location>
        <begin position="151"/>
        <end position="194"/>
    </location>
</feature>
<feature type="domain" description="HTH myb-type" evidence="8">
    <location>
        <begin position="593"/>
        <end position="648"/>
    </location>
</feature>
<dbReference type="FunFam" id="1.10.10.60:FF:000016">
    <property type="entry name" value="Transcriptional activator Myb isoform A"/>
    <property type="match status" value="1"/>
</dbReference>
<dbReference type="GO" id="GO:0019185">
    <property type="term" value="C:snRNA-activating protein complex"/>
    <property type="evidence" value="ECO:0007669"/>
    <property type="project" value="TreeGrafter"/>
</dbReference>
<organism evidence="9 10">
    <name type="scientific">Eutrema salsugineum</name>
    <name type="common">Saltwater cress</name>
    <name type="synonym">Sisymbrium salsugineum</name>
    <dbReference type="NCBI Taxonomy" id="72664"/>
    <lineage>
        <taxon>Eukaryota</taxon>
        <taxon>Viridiplantae</taxon>
        <taxon>Streptophyta</taxon>
        <taxon>Embryophyta</taxon>
        <taxon>Tracheophyta</taxon>
        <taxon>Spermatophyta</taxon>
        <taxon>Magnoliopsida</taxon>
        <taxon>eudicotyledons</taxon>
        <taxon>Gunneridae</taxon>
        <taxon>Pentapetalae</taxon>
        <taxon>rosids</taxon>
        <taxon>malvids</taxon>
        <taxon>Brassicales</taxon>
        <taxon>Brassicaceae</taxon>
        <taxon>Eutremeae</taxon>
        <taxon>Eutrema</taxon>
    </lineage>
</organism>
<dbReference type="CDD" id="cd00167">
    <property type="entry name" value="SANT"/>
    <property type="match status" value="3"/>
</dbReference>
<keyword evidence="5" id="KW-0539">Nucleus</keyword>
<feature type="domain" description="HTH myb-type" evidence="8">
    <location>
        <begin position="488"/>
        <end position="543"/>
    </location>
</feature>
<feature type="domain" description="Myb-like" evidence="7">
    <location>
        <begin position="545"/>
        <end position="592"/>
    </location>
</feature>
<feature type="domain" description="Myb-like" evidence="7">
    <location>
        <begin position="593"/>
        <end position="644"/>
    </location>
</feature>
<dbReference type="PANTHER" id="PTHR46621">
    <property type="entry name" value="SNRNA-ACTIVATING PROTEIN COMPLEX SUBUNIT 4"/>
    <property type="match status" value="1"/>
</dbReference>
<feature type="compositionally biased region" description="Acidic residues" evidence="6">
    <location>
        <begin position="58"/>
        <end position="67"/>
    </location>
</feature>
<evidence type="ECO:0008006" key="11">
    <source>
        <dbReference type="Google" id="ProtNLM"/>
    </source>
</evidence>
<evidence type="ECO:0000256" key="2">
    <source>
        <dbReference type="ARBA" id="ARBA00023015"/>
    </source>
</evidence>
<evidence type="ECO:0000313" key="10">
    <source>
        <dbReference type="Proteomes" id="UP000030689"/>
    </source>
</evidence>
<dbReference type="SMART" id="SM00717">
    <property type="entry name" value="SANT"/>
    <property type="match status" value="5"/>
</dbReference>
<keyword evidence="2" id="KW-0805">Transcription regulation</keyword>
<dbReference type="Gene3D" id="1.10.10.60">
    <property type="entry name" value="Homeodomain-like"/>
    <property type="match status" value="4"/>
</dbReference>
<dbReference type="GO" id="GO:0005634">
    <property type="term" value="C:nucleus"/>
    <property type="evidence" value="ECO:0007669"/>
    <property type="project" value="UniProtKB-SubCell"/>
</dbReference>
<evidence type="ECO:0000256" key="6">
    <source>
        <dbReference type="SAM" id="MobiDB-lite"/>
    </source>
</evidence>
<sequence>MSRESVHEADDDEEEDDIGEDLEDLRRACMVSEANSDEVVEKSGSVGADGGGGGEIPSDSENEDDFEMLGSIKSQLASSTGLGDGPLMGLSVPSDSESEDDLEMLRSIKRQLALSMDASVPPMGLSDDDEDDSFETLCAIRRRFSAFENSDPEVNLMNDSPGKKKQVHASDNEPSREILSRSNTCESFPNHDKSVVTVPDSEGVQAGNSLETCQSSLLPAASSSFPESAQAFVDAIRRNRSYQKFLRRKLTEIEVKIEQNEKHKRNVKIVQDFQASCKRITKQALSQRKDPRVELISTRKSGPRDSSEGNDKKTSPLTLGPLENPCVANYRMAIEKYPVSVDRRNWTTEENEYLAKGLKQQFQETLLNEAIERSSDSEGSTQDIYTINESIKNLEITPEMIRQFLPKVNWDQLASIYIKDRSAAECEARWMSSEDPLINHSPWTAEEENNLLLIIQKNCCTDWLDIAVSLGMNRTPFECLAKYQRSLNADILRREWTPEEDKQLRAAVGLFGENDWQSVADALEGRAGKQCANRWKWSLHPTIEKKGRWSSEEDKRVKVAVTLFGAKNWHKIAQFVPGRTQVQCRERWVNSLDPKVNRDRWTKEEDAKLREAITEHGYSSWSKVASRLSRRTDSQCRRRWKSLYPHQAAVIQEATRSRREAIVGNFVDRESERPALLAGDFLALPEISLESEPEIVSQKKKCKARRKKSDVECEITLEPEPEIVSQKKKCKARRKKSDVECGVTLEPEPEIVSEKKKCKARRKKSDVDCEITLEPEPEIVSQKKKCKAKRKKSDVECESEASCAPTERQPKRRRKGLEGRSGDVCRQESDSVCENDENNGGVRFLERCNENQENVKEKRRRSRRNVAATSSSSTVTINCSQVKVGIKKLKPRRRVY</sequence>
<comment type="subcellular location">
    <subcellularLocation>
        <location evidence="1">Nucleus</location>
    </subcellularLocation>
</comment>
<accession>V4LCF5</accession>
<name>V4LCF5_EUTSA</name>
<feature type="domain" description="Myb-like" evidence="7">
    <location>
        <begin position="338"/>
        <end position="434"/>
    </location>
</feature>
<dbReference type="Gramene" id="ESQ48105">
    <property type="protein sequence ID" value="ESQ48105"/>
    <property type="gene ID" value="EUTSA_v10020020mg"/>
</dbReference>
<dbReference type="InterPro" id="IPR051575">
    <property type="entry name" value="Myb-like_DNA-bd"/>
</dbReference>
<evidence type="ECO:0000256" key="5">
    <source>
        <dbReference type="ARBA" id="ARBA00023242"/>
    </source>
</evidence>
<feature type="compositionally biased region" description="Polar residues" evidence="6">
    <location>
        <begin position="72"/>
        <end position="81"/>
    </location>
</feature>
<evidence type="ECO:0000259" key="8">
    <source>
        <dbReference type="PROSITE" id="PS51294"/>
    </source>
</evidence>
<protein>
    <recommendedName>
        <fullName evidence="11">Myb-like protein L</fullName>
    </recommendedName>
</protein>
<dbReference type="PROSITE" id="PS51294">
    <property type="entry name" value="HTH_MYB"/>
    <property type="match status" value="3"/>
</dbReference>
<evidence type="ECO:0000313" key="9">
    <source>
        <dbReference type="EMBL" id="ESQ48105.1"/>
    </source>
</evidence>
<keyword evidence="4" id="KW-0804">Transcription</keyword>
<keyword evidence="10" id="KW-1185">Reference proteome</keyword>
<evidence type="ECO:0000256" key="3">
    <source>
        <dbReference type="ARBA" id="ARBA00023125"/>
    </source>
</evidence>
<evidence type="ECO:0000256" key="1">
    <source>
        <dbReference type="ARBA" id="ARBA00004123"/>
    </source>
</evidence>
<gene>
    <name evidence="9" type="ORF">EUTSA_v10020020mg</name>
</gene>
<dbReference type="GO" id="GO:0001006">
    <property type="term" value="F:RNA polymerase III type 3 promoter sequence-specific DNA binding"/>
    <property type="evidence" value="ECO:0007669"/>
    <property type="project" value="TreeGrafter"/>
</dbReference>
<dbReference type="PROSITE" id="PS50090">
    <property type="entry name" value="MYB_LIKE"/>
    <property type="match status" value="5"/>
</dbReference>
<feature type="region of interest" description="Disordered" evidence="6">
    <location>
        <begin position="1"/>
        <end position="104"/>
    </location>
</feature>
<dbReference type="GO" id="GO:0042795">
    <property type="term" value="P:snRNA transcription by RNA polymerase II"/>
    <property type="evidence" value="ECO:0007669"/>
    <property type="project" value="TreeGrafter"/>
</dbReference>
<keyword evidence="3" id="KW-0238">DNA-binding</keyword>
<feature type="compositionally biased region" description="Basic and acidic residues" evidence="6">
    <location>
        <begin position="302"/>
        <end position="314"/>
    </location>
</feature>
<evidence type="ECO:0000256" key="4">
    <source>
        <dbReference type="ARBA" id="ARBA00023163"/>
    </source>
</evidence>
<dbReference type="Pfam" id="PF00249">
    <property type="entry name" value="Myb_DNA-binding"/>
    <property type="match status" value="1"/>
</dbReference>
<feature type="region of interest" description="Disordered" evidence="6">
    <location>
        <begin position="855"/>
        <end position="874"/>
    </location>
</feature>
<dbReference type="InterPro" id="IPR017930">
    <property type="entry name" value="Myb_dom"/>
</dbReference>
<feature type="compositionally biased region" description="Acidic residues" evidence="6">
    <location>
        <begin position="9"/>
        <end position="23"/>
    </location>
</feature>
<feature type="domain" description="Myb-like" evidence="7">
    <location>
        <begin position="488"/>
        <end position="539"/>
    </location>
</feature>
<dbReference type="GO" id="GO:0042796">
    <property type="term" value="P:snRNA transcription by RNA polymerase III"/>
    <property type="evidence" value="ECO:0007669"/>
    <property type="project" value="TreeGrafter"/>
</dbReference>
<feature type="domain" description="Myb-like" evidence="7">
    <location>
        <begin position="435"/>
        <end position="487"/>
    </location>
</feature>
<dbReference type="GO" id="GO:0000978">
    <property type="term" value="F:RNA polymerase II cis-regulatory region sequence-specific DNA binding"/>
    <property type="evidence" value="ECO:0007669"/>
    <property type="project" value="TreeGrafter"/>
</dbReference>
<feature type="compositionally biased region" description="Basic and acidic residues" evidence="6">
    <location>
        <begin position="168"/>
        <end position="179"/>
    </location>
</feature>